<dbReference type="InterPro" id="IPR006530">
    <property type="entry name" value="YD"/>
</dbReference>
<dbReference type="InterPro" id="IPR045351">
    <property type="entry name" value="DUF6531"/>
</dbReference>
<evidence type="ECO:0000313" key="4">
    <source>
        <dbReference type="EMBL" id="MDL2075822.1"/>
    </source>
</evidence>
<dbReference type="EMBL" id="JASJUS010000003">
    <property type="protein sequence ID" value="MDL2075822.1"/>
    <property type="molecule type" value="Genomic_DNA"/>
</dbReference>
<dbReference type="InterPro" id="IPR031325">
    <property type="entry name" value="RHS_repeat"/>
</dbReference>
<protein>
    <submittedName>
        <fullName evidence="4">DUF6531 domain-containing protein</fullName>
    </submittedName>
</protein>
<feature type="domain" description="Teneurin-like YD-shell" evidence="3">
    <location>
        <begin position="1159"/>
        <end position="1427"/>
    </location>
</feature>
<dbReference type="InterPro" id="IPR056823">
    <property type="entry name" value="TEN-like_YD-shell"/>
</dbReference>
<organism evidence="4 5">
    <name type="scientific">Streptomyces fuscus</name>
    <dbReference type="NCBI Taxonomy" id="3048495"/>
    <lineage>
        <taxon>Bacteria</taxon>
        <taxon>Bacillati</taxon>
        <taxon>Actinomycetota</taxon>
        <taxon>Actinomycetes</taxon>
        <taxon>Kitasatosporales</taxon>
        <taxon>Streptomycetaceae</taxon>
        <taxon>Streptomyces</taxon>
    </lineage>
</organism>
<dbReference type="NCBIfam" id="TIGR01643">
    <property type="entry name" value="YD_repeat_2x"/>
    <property type="match status" value="16"/>
</dbReference>
<dbReference type="Pfam" id="PF20148">
    <property type="entry name" value="DUF6531"/>
    <property type="match status" value="1"/>
</dbReference>
<dbReference type="Pfam" id="PF05593">
    <property type="entry name" value="RHS_repeat"/>
    <property type="match status" value="11"/>
</dbReference>
<sequence length="1700" mass="182067">MSTANAAAASYTSGALYQVTADPFGNTAAQQGGWLIALGNYIGAAVPGEPLQVSAAIWQTGGADDEVHPVKVSWKVDYYGCRLSQEDNQYFDFGQTVDAPTLNTDKVFPVATASFTVPTTECTQDLPSLEIWVCTSVMDEPTGEESCGVSYNMFYIVPSLPEGAACSAVCGDASGAVGTTVMRADPVNTATGAFTEAFTDAQVPAPGVPLIVGRVYSSDNTVTGALGKGWQLPWETRLQFESGGDAVLIGEGGTRHTYAKESDGSFTTPRESRSTLAADGDGYKVTAADHTEYSYNASGRLTAWKDRTGRGLSLSYTGTQPTRITDTVGRTATLAYSGDLLDKVTLADGRVVDYGYTDGRLTSVTGLDGNTESYGYDAAGLLDSVTDARAKTVVTNAYDAQGRVTSQTDALGATTKFAYTQNGPFDQVDITAPDGGVWTDVYYDNVLFTQLDPFGNGSTYRYDQFFNRTSAVDAEYRKTTWTFDSAGRLKRRANSASSEEWTYDANGNVASHEGGEYDETLFGYNADNQLTSVTDPLGKQWAVQYDSATGLPETVTTPRGKATLYGYDSLGNLASLTSAEGRKTTYTYYPSGQVKTVTDPRGNVEGADPAKYTTSYTYDDADRVTSVTDPRGNTTAYAYDKTGNLHQVTDAKNRTTVYDYDDAGRLTTVTDPAGKTTLVGHDKAGRTTSVTDRTGATTTYTYDKAGNPTALVTPRGNVEGATKADYTWTIGYDKVGNRKTVTDPLGKTTAFTWDADNRPLTVTDPLSHTRQARYDDNGNLTKIYDALNQITAQLAYDDNGRLLSSASNDGYKTTYEYDDDGNLTAQVTPEGERTTYGYDGDGLRTSMVDARGNVTGADPAKYTWTFGFDKAGNPTTVTDPLGNKQSAGYDTAGNVTSVSDARDKATLYEYDELNRPMTVTAPDGGITNLGYNTAGYLTTRTDANTHTTTYGRDAEGRLTALTNPLAKTVTYDYDPDGNRQKITNARGQTITTTFDARNLPTAVAYSDGTPGVSVTYDDASRPTGVTDATGTRTLTYNNDNQVATITAPGASKPFKYLYNTDGTLKYRYDPQGDSTYYTYDKNNRVKTQKFNSKTVTYTYDAAGHLTGAALPTTTASSETRTFDAAGRLATATTPAGTHTYSYDANGRVTADQPGTGSPTRYAYDDTGRLTRTCTDSSNTPCLTGSSGTTHDYDQVGNLTESAIDGTTTTYDYDAADQLKQTVTGTATTAYGYDADGNQTTDGTDTYTYDPVGRIKTATLGSGTYGFLYDADGNRTVTTANGATTRTTHWDLNNPLPQIATETNASGTLLGQYQHDPVGLPQSIQVDGSDYFLTHTRQGSTDGVYDSTGAPTQSYSYTPWGQATATGDGQASPFTYTGQYADPVLPDRMLLRARSYDTTQQRFTSVDPLLAAADNPNQSPYNYADNDPTNLADPTGQCPMCIGAVIGGLIGGTAYAFTHEGDWNWGDFAAATGQGAVVGAIGGFLAPAGTALATQLGLQGGRALAVATVTDAAIGMGLTWAINTAQCQPTTPTDLIVGALTGGLGNFVKPAWGALKGIRLFPAKVKVYAGNPPISLFRSPLKGNRATEARGLNAGNHPSYQSSDGRIHEGTAYLGESDLVAERYAAQGIYENGYHEFVMKPGFLKEFHPDRYRRTHDNRPGQFQWIIPTSEIPRFNEQIDDVIWWNYQPGIGAWTDDGRLR</sequence>
<evidence type="ECO:0000256" key="1">
    <source>
        <dbReference type="ARBA" id="ARBA00022737"/>
    </source>
</evidence>
<dbReference type="Gene3D" id="2.180.10.10">
    <property type="entry name" value="RHS repeat-associated core"/>
    <property type="match status" value="5"/>
</dbReference>
<dbReference type="SUPFAM" id="SSF69304">
    <property type="entry name" value="Tricorn protease N-terminal domain"/>
    <property type="match status" value="1"/>
</dbReference>
<dbReference type="InterPro" id="IPR050708">
    <property type="entry name" value="T6SS_VgrG/RHS"/>
</dbReference>
<dbReference type="PANTHER" id="PTHR32305:SF15">
    <property type="entry name" value="PROTEIN RHSA-RELATED"/>
    <property type="match status" value="1"/>
</dbReference>
<evidence type="ECO:0000259" key="3">
    <source>
        <dbReference type="Pfam" id="PF25023"/>
    </source>
</evidence>
<reference evidence="4 5" key="1">
    <citation type="submission" date="2023-05" db="EMBL/GenBank/DDBJ databases">
        <title>Streptomyces fuscus sp. nov., a brown-black pigment producing actinomyces isolated from dry sand of Sea duck farm.</title>
        <authorList>
            <person name="Xie J."/>
            <person name="Shen N."/>
        </authorList>
    </citation>
    <scope>NUCLEOTIDE SEQUENCE [LARGE SCALE GENOMIC DNA]</scope>
    <source>
        <strain evidence="4 5">GXMU-J15</strain>
    </source>
</reference>
<keyword evidence="1" id="KW-0677">Repeat</keyword>
<dbReference type="InterPro" id="IPR022385">
    <property type="entry name" value="Rhs_assc_core"/>
</dbReference>
<dbReference type="Pfam" id="PF25023">
    <property type="entry name" value="TEN_YD-shell"/>
    <property type="match status" value="2"/>
</dbReference>
<dbReference type="NCBIfam" id="TIGR03696">
    <property type="entry name" value="Rhs_assc_core"/>
    <property type="match status" value="1"/>
</dbReference>
<dbReference type="Proteomes" id="UP001241926">
    <property type="component" value="Unassembled WGS sequence"/>
</dbReference>
<dbReference type="PANTHER" id="PTHR32305">
    <property type="match status" value="1"/>
</dbReference>
<accession>A0ABT7IUR9</accession>
<evidence type="ECO:0000259" key="2">
    <source>
        <dbReference type="Pfam" id="PF20148"/>
    </source>
</evidence>
<feature type="domain" description="DUF6531" evidence="2">
    <location>
        <begin position="185"/>
        <end position="258"/>
    </location>
</feature>
<proteinExistence type="predicted"/>
<gene>
    <name evidence="4" type="ORF">QNN03_05165</name>
</gene>
<evidence type="ECO:0000313" key="5">
    <source>
        <dbReference type="Proteomes" id="UP001241926"/>
    </source>
</evidence>
<dbReference type="RefSeq" id="WP_141689560.1">
    <property type="nucleotide sequence ID" value="NZ_JASJUS010000003.1"/>
</dbReference>
<comment type="caution">
    <text evidence="4">The sequence shown here is derived from an EMBL/GenBank/DDBJ whole genome shotgun (WGS) entry which is preliminary data.</text>
</comment>
<feature type="domain" description="Teneurin-like YD-shell" evidence="3">
    <location>
        <begin position="459"/>
        <end position="589"/>
    </location>
</feature>
<keyword evidence="5" id="KW-1185">Reference proteome</keyword>
<name>A0ABT7IUR9_9ACTN</name>